<dbReference type="Pfam" id="PF15978">
    <property type="entry name" value="TnsD"/>
    <property type="match status" value="1"/>
</dbReference>
<feature type="domain" description="TniQ" evidence="1">
    <location>
        <begin position="11"/>
        <end position="161"/>
    </location>
</feature>
<evidence type="ECO:0000259" key="2">
    <source>
        <dbReference type="Pfam" id="PF15978"/>
    </source>
</evidence>
<dbReference type="AlphaFoldDB" id="A0A368N817"/>
<evidence type="ECO:0000313" key="4">
    <source>
        <dbReference type="Proteomes" id="UP000252558"/>
    </source>
</evidence>
<dbReference type="InterPro" id="IPR009492">
    <property type="entry name" value="TniQ"/>
</dbReference>
<organism evidence="3 4">
    <name type="scientific">Corallincola holothuriorum</name>
    <dbReference type="NCBI Taxonomy" id="2282215"/>
    <lineage>
        <taxon>Bacteria</taxon>
        <taxon>Pseudomonadati</taxon>
        <taxon>Pseudomonadota</taxon>
        <taxon>Gammaproteobacteria</taxon>
        <taxon>Alteromonadales</taxon>
        <taxon>Psychromonadaceae</taxon>
        <taxon>Corallincola</taxon>
    </lineage>
</organism>
<accession>A0A368N817</accession>
<dbReference type="Pfam" id="PF06527">
    <property type="entry name" value="TniQ"/>
    <property type="match status" value="1"/>
</dbReference>
<proteinExistence type="predicted"/>
<dbReference type="Proteomes" id="UP000252558">
    <property type="component" value="Unassembled WGS sequence"/>
</dbReference>
<dbReference type="EMBL" id="QPID01000009">
    <property type="protein sequence ID" value="RCU45685.1"/>
    <property type="molecule type" value="Genomic_DNA"/>
</dbReference>
<keyword evidence="4" id="KW-1185">Reference proteome</keyword>
<gene>
    <name evidence="3" type="ORF">DU002_14590</name>
</gene>
<protein>
    <submittedName>
        <fullName evidence="3">Uncharacterized protein</fullName>
    </submittedName>
</protein>
<name>A0A368N817_9GAMM</name>
<comment type="caution">
    <text evidence="3">The sequence shown here is derived from an EMBL/GenBank/DDBJ whole genome shotgun (WGS) entry which is preliminary data.</text>
</comment>
<reference evidence="3 4" key="1">
    <citation type="submission" date="2018-07" db="EMBL/GenBank/DDBJ databases">
        <title>Corallincola holothuriorum sp. nov., a new facultative anaerobe isolated from sea cucumber Apostichopus japonicus.</title>
        <authorList>
            <person name="Xia H."/>
        </authorList>
    </citation>
    <scope>NUCLEOTIDE SEQUENCE [LARGE SCALE GENOMIC DNA]</scope>
    <source>
        <strain evidence="3 4">C4</strain>
    </source>
</reference>
<dbReference type="InterPro" id="IPR032750">
    <property type="entry name" value="TnsD_C"/>
</dbReference>
<evidence type="ECO:0000259" key="1">
    <source>
        <dbReference type="Pfam" id="PF06527"/>
    </source>
</evidence>
<feature type="domain" description="Transposon Tn7 transposition protein TnsD C-terminal" evidence="2">
    <location>
        <begin position="217"/>
        <end position="497"/>
    </location>
</feature>
<evidence type="ECO:0000313" key="3">
    <source>
        <dbReference type="EMBL" id="RCU45685.1"/>
    </source>
</evidence>
<sequence>MWVMEHDPLQKLLPGESGYSLAARAHLASPYGSWKQTNLALFGRVEVRLHAMLPGHLDALAAWAHIDINQLRLQGSAHPLVAFGVGEQQKRLELMRSETTYDASEVIVASRLAANKLSFGHYLKSCPECMRQDAESYGVAYWHTVHQVQGVTACPIHHCRLQHAPAGDGGVNHQYLLPLWDEGEIVLGSDAEVRLSTFLAKLHLFLGQQTPVIPMAGLYQQWLETRGMLTKAGRIRWRYLKPELIACWSELFHWPVNALPAELSDFDYVPRLIHHSRPTHYIRHALVMAYLAKTPEHFFNGPLREANPVATCPAYNVLANMTQVLELFDAGLSMRQIAAKLQCSIGYLKTLLLRQNRVVERRRQHITQEVERGVWRKAFMGMHRQDIADFYGISVGAVEQIIQSHERLSAWRHYLVMQGRRCVNQKTLLDYMATNPDASRNNIKQACSAYMWLYKNDKDWLYKHLPPKSHKTRSGINWELRDMVVLAQLQGLQGQFKSMSDIDRALGGHGWLVGQRERFPLSISFANSKRTEEGIIFE</sequence>